<evidence type="ECO:0000313" key="1">
    <source>
        <dbReference type="EMBL" id="TWI95532.1"/>
    </source>
</evidence>
<dbReference type="OrthoDB" id="9816564at2"/>
<dbReference type="Pfam" id="PF13692">
    <property type="entry name" value="Glyco_trans_1_4"/>
    <property type="match status" value="1"/>
</dbReference>
<proteinExistence type="predicted"/>
<evidence type="ECO:0000313" key="2">
    <source>
        <dbReference type="Proteomes" id="UP000317010"/>
    </source>
</evidence>
<organism evidence="1 2">
    <name type="scientific">Mucilaginibacter frigoritolerans</name>
    <dbReference type="NCBI Taxonomy" id="652788"/>
    <lineage>
        <taxon>Bacteria</taxon>
        <taxon>Pseudomonadati</taxon>
        <taxon>Bacteroidota</taxon>
        <taxon>Sphingobacteriia</taxon>
        <taxon>Sphingobacteriales</taxon>
        <taxon>Sphingobacteriaceae</taxon>
        <taxon>Mucilaginibacter</taxon>
    </lineage>
</organism>
<protein>
    <submittedName>
        <fullName evidence="1">Glycosyltransferase involved in cell wall biosynthesis</fullName>
    </submittedName>
</protein>
<dbReference type="Gene3D" id="3.40.50.2000">
    <property type="entry name" value="Glycogen Phosphorylase B"/>
    <property type="match status" value="1"/>
</dbReference>
<name>A0A562TPU7_9SPHI</name>
<accession>A0A562TPU7</accession>
<keyword evidence="2" id="KW-1185">Reference proteome</keyword>
<dbReference type="Proteomes" id="UP000317010">
    <property type="component" value="Unassembled WGS sequence"/>
</dbReference>
<dbReference type="Gene3D" id="3.40.50.11010">
    <property type="match status" value="1"/>
</dbReference>
<dbReference type="RefSeq" id="WP_144915838.1">
    <property type="nucleotide sequence ID" value="NZ_VLLI01000015.1"/>
</dbReference>
<comment type="caution">
    <text evidence="1">The sequence shown here is derived from an EMBL/GenBank/DDBJ whole genome shotgun (WGS) entry which is preliminary data.</text>
</comment>
<dbReference type="EMBL" id="VLLI01000015">
    <property type="protein sequence ID" value="TWI95532.1"/>
    <property type="molecule type" value="Genomic_DNA"/>
</dbReference>
<sequence>MEQLKPKHIVCFALPAWEADYLRSTVELMKGLSDDNLVLYVDYAYTISDLIKGILGKKNFEWKRLLGITKRLRRISGDDGTGLCVLSLPPVLPAFIIKSYPLFKIVNRINAAITGYYINKAIKKLQMHNIIGFNSFQPFLGNYWTINNLQFTVYYIYDDFSNVPWFKGFATIEEEKFISKTNLVIVSSDELKKRKQKINKPVEVVNNGVHFNAFFSNMKSRKLNEGYIKTVGYTGTMDNRIDLDLLETVVKQLPRIRFLFIGKVREKSISDRLLKYMNVCFEPPVLADQIPLLQRQIDVGIIPYVCNELTAAIYPLKVNEYLAMGLPVVVTPFASLGEADEVVYVAKTSQLFIADIEMALAETDDCVKQQRLGVARKADWKERSTQLMAIIEQYHTNTLIPDSILIKSSLSS</sequence>
<dbReference type="AlphaFoldDB" id="A0A562TPU7"/>
<reference evidence="1 2" key="1">
    <citation type="submission" date="2019-07" db="EMBL/GenBank/DDBJ databases">
        <title>Genomic Encyclopedia of Archaeal and Bacterial Type Strains, Phase II (KMG-II): from individual species to whole genera.</title>
        <authorList>
            <person name="Goeker M."/>
        </authorList>
    </citation>
    <scope>NUCLEOTIDE SEQUENCE [LARGE SCALE GENOMIC DNA]</scope>
    <source>
        <strain evidence="1 2">ATCC BAA-1854</strain>
    </source>
</reference>
<keyword evidence="1" id="KW-0808">Transferase</keyword>
<dbReference type="SUPFAM" id="SSF53756">
    <property type="entry name" value="UDP-Glycosyltransferase/glycogen phosphorylase"/>
    <property type="match status" value="1"/>
</dbReference>
<dbReference type="GO" id="GO:0016740">
    <property type="term" value="F:transferase activity"/>
    <property type="evidence" value="ECO:0007669"/>
    <property type="project" value="UniProtKB-KW"/>
</dbReference>
<gene>
    <name evidence="1" type="ORF">JN11_04271</name>
</gene>